<dbReference type="GO" id="GO:0005524">
    <property type="term" value="F:ATP binding"/>
    <property type="evidence" value="ECO:0007669"/>
    <property type="project" value="UniProtKB-KW"/>
</dbReference>
<proteinExistence type="inferred from homology"/>
<dbReference type="PANTHER" id="PTHR19211">
    <property type="entry name" value="ATP-BINDING TRANSPORT PROTEIN-RELATED"/>
    <property type="match status" value="1"/>
</dbReference>
<dbReference type="CDD" id="cd03221">
    <property type="entry name" value="ABCF_EF-3"/>
    <property type="match status" value="2"/>
</dbReference>
<evidence type="ECO:0000256" key="2">
    <source>
        <dbReference type="ARBA" id="ARBA00022737"/>
    </source>
</evidence>
<dbReference type="InterPro" id="IPR027417">
    <property type="entry name" value="P-loop_NTPase"/>
</dbReference>
<protein>
    <recommendedName>
        <fullName evidence="5">ABC transporter domain-containing protein</fullName>
    </recommendedName>
</protein>
<dbReference type="EMBL" id="LWCA01001453">
    <property type="protein sequence ID" value="OAF65090.1"/>
    <property type="molecule type" value="Genomic_DNA"/>
</dbReference>
<evidence type="ECO:0000256" key="1">
    <source>
        <dbReference type="ARBA" id="ARBA00011054"/>
    </source>
</evidence>
<dbReference type="FunFam" id="3.40.50.300:FF:000104">
    <property type="entry name" value="ATP-binding cassette sub-family F member 3"/>
    <property type="match status" value="1"/>
</dbReference>
<keyword evidence="4" id="KW-0067">ATP-binding</keyword>
<evidence type="ECO:0000313" key="7">
    <source>
        <dbReference type="Proteomes" id="UP000078046"/>
    </source>
</evidence>
<dbReference type="PANTHER" id="PTHR19211:SF117">
    <property type="entry name" value="ATP-BINDING CASSETTE SUB-FAMILY F MEMBER 3"/>
    <property type="match status" value="1"/>
</dbReference>
<feature type="domain" description="ABC transporter" evidence="5">
    <location>
        <begin position="468"/>
        <end position="680"/>
    </location>
</feature>
<accession>A0A177ATE0</accession>
<comment type="similarity">
    <text evidence="1">Belongs to the ABC transporter superfamily. ABCF family. EF3 subfamily.</text>
</comment>
<dbReference type="InterPro" id="IPR050611">
    <property type="entry name" value="ABCF"/>
</dbReference>
<dbReference type="SMART" id="SM00382">
    <property type="entry name" value="AAA"/>
    <property type="match status" value="2"/>
</dbReference>
<dbReference type="PROSITE" id="PS00211">
    <property type="entry name" value="ABC_TRANSPORTER_1"/>
    <property type="match status" value="2"/>
</dbReference>
<keyword evidence="3" id="KW-0547">Nucleotide-binding</keyword>
<dbReference type="InterPro" id="IPR003439">
    <property type="entry name" value="ABC_transporter-like_ATP-bd"/>
</dbReference>
<comment type="caution">
    <text evidence="6">The sequence shown here is derived from an EMBL/GenBank/DDBJ whole genome shotgun (WGS) entry which is preliminary data.</text>
</comment>
<gene>
    <name evidence="6" type="ORF">A3Q56_07204</name>
</gene>
<dbReference type="GO" id="GO:0016887">
    <property type="term" value="F:ATP hydrolysis activity"/>
    <property type="evidence" value="ECO:0007669"/>
    <property type="project" value="InterPro"/>
</dbReference>
<evidence type="ECO:0000259" key="5">
    <source>
        <dbReference type="PROSITE" id="PS50893"/>
    </source>
</evidence>
<evidence type="ECO:0000313" key="6">
    <source>
        <dbReference type="EMBL" id="OAF65090.1"/>
    </source>
</evidence>
<dbReference type="FunFam" id="3.40.50.300:FF:000011">
    <property type="entry name" value="Putative ABC transporter ATP-binding component"/>
    <property type="match status" value="1"/>
</dbReference>
<feature type="domain" description="ABC transporter" evidence="5">
    <location>
        <begin position="160"/>
        <end position="401"/>
    </location>
</feature>
<dbReference type="Gene3D" id="3.40.50.300">
    <property type="entry name" value="P-loop containing nucleotide triphosphate hydrolases"/>
    <property type="match status" value="2"/>
</dbReference>
<keyword evidence="2" id="KW-0677">Repeat</keyword>
<evidence type="ECO:0000256" key="3">
    <source>
        <dbReference type="ARBA" id="ARBA00022741"/>
    </source>
</evidence>
<organism evidence="6 7">
    <name type="scientific">Intoshia linei</name>
    <dbReference type="NCBI Taxonomy" id="1819745"/>
    <lineage>
        <taxon>Eukaryota</taxon>
        <taxon>Metazoa</taxon>
        <taxon>Spiralia</taxon>
        <taxon>Lophotrochozoa</taxon>
        <taxon>Mesozoa</taxon>
        <taxon>Orthonectida</taxon>
        <taxon>Rhopaluridae</taxon>
        <taxon>Intoshia</taxon>
    </lineage>
</organism>
<dbReference type="AlphaFoldDB" id="A0A177ATE0"/>
<dbReference type="SUPFAM" id="SSF52540">
    <property type="entry name" value="P-loop containing nucleoside triphosphate hydrolases"/>
    <property type="match status" value="2"/>
</dbReference>
<dbReference type="InterPro" id="IPR003593">
    <property type="entry name" value="AAA+_ATPase"/>
</dbReference>
<reference evidence="6 7" key="1">
    <citation type="submission" date="2016-04" db="EMBL/GenBank/DDBJ databases">
        <title>The genome of Intoshia linei affirms orthonectids as highly simplified spiralians.</title>
        <authorList>
            <person name="Mikhailov K.V."/>
            <person name="Slusarev G.S."/>
            <person name="Nikitin M.A."/>
            <person name="Logacheva M.D."/>
            <person name="Penin A."/>
            <person name="Aleoshin V."/>
            <person name="Panchin Y.V."/>
        </authorList>
    </citation>
    <scope>NUCLEOTIDE SEQUENCE [LARGE SCALE GENOMIC DNA]</scope>
    <source>
        <strain evidence="6">Intl2013</strain>
        <tissue evidence="6">Whole animal</tissue>
    </source>
</reference>
<dbReference type="OrthoDB" id="2110130at2759"/>
<sequence length="681" mass="77333">MEFKGSELVEPILLDYFDYLNKDYLKYMSAMIEDECIGLSELSMVKNKIDGIIGCFDREMTEEKIIKVCEKIYQAMKVKNVNSDEIGLTLLEKPVLISQMKKRVVQSQKNVLPTRDDLKQLKQEKKRKVKLNTQSIVDLTPVVSQRSQKVGEDSSFTGQIQFNNFDISFSNLSLLEDACFHISKSRRYGLIGKNGLGKSTLLKMISSRQLCIPSNMSLYHVEQEVIGDDTSVIDAVLKSDVVRQSLLNELNRINSSDGDDNASRTCDIMEQLNVMESDKAPARAAYILNGLGFDNVSQSHSTKQFSGGWRMRISLAQALFIEPTLLLLDEPSNMLDMRAILWLEEYLCSWKSTMIIVSHDKEFINHVCTDILHLTNKKIVQYAGTYDSYMSSLAERRKTQQREYDAQMEKRQHIQAFIDKFRYNAKRAALVQSRIKYLNNMPVLIAPEKEGTVKFRFPETSQFVGNLLELVDVQFSFNEKTVLLDNINVSITAGSRICMVGPNGAGKTTILKLLLNKLQPTKGERICNRKLRISYFTQHHVDQLNLRVSSLEFLRDSHPGKSAEDYRRVLGSFGITGDTSLRPLSVLSGGQKSRVAFANMSMIAPNVIIMDEPTNHLDSESIDALCDALKFFKGSAILVLHDERMIRHCCNELWLCDKGTLKSLNGGITEYKKIVHDEMLK</sequence>
<dbReference type="InterPro" id="IPR017871">
    <property type="entry name" value="ABC_transporter-like_CS"/>
</dbReference>
<keyword evidence="7" id="KW-1185">Reference proteome</keyword>
<dbReference type="Pfam" id="PF00005">
    <property type="entry name" value="ABC_tran"/>
    <property type="match status" value="2"/>
</dbReference>
<dbReference type="Proteomes" id="UP000078046">
    <property type="component" value="Unassembled WGS sequence"/>
</dbReference>
<dbReference type="InterPro" id="IPR032781">
    <property type="entry name" value="ABC_tran_Xtn"/>
</dbReference>
<dbReference type="Pfam" id="PF12848">
    <property type="entry name" value="ABC_tran_Xtn"/>
    <property type="match status" value="1"/>
</dbReference>
<evidence type="ECO:0000256" key="4">
    <source>
        <dbReference type="ARBA" id="ARBA00022840"/>
    </source>
</evidence>
<name>A0A177ATE0_9BILA</name>
<dbReference type="PROSITE" id="PS50893">
    <property type="entry name" value="ABC_TRANSPORTER_2"/>
    <property type="match status" value="2"/>
</dbReference>